<dbReference type="RefSeq" id="WP_347298415.1">
    <property type="nucleotide sequence ID" value="NZ_CP142434.1"/>
</dbReference>
<gene>
    <name evidence="6" type="ORF">VUQ09_03260</name>
</gene>
<dbReference type="InterPro" id="IPR027417">
    <property type="entry name" value="P-loop_NTPase"/>
</dbReference>
<evidence type="ECO:0000256" key="3">
    <source>
        <dbReference type="ARBA" id="ARBA00022840"/>
    </source>
</evidence>
<dbReference type="Pfam" id="PF08706">
    <property type="entry name" value="D5_N"/>
    <property type="match status" value="1"/>
</dbReference>
<protein>
    <submittedName>
        <fullName evidence="6">Phage/plasmid primase, P4 family</fullName>
    </submittedName>
</protein>
<sequence>MSNLMTLPEDLQQAGEQLNKPSKPKQPETMDELKRLLRAKGQKWIDEHTEIKSDGKAKQPLVPPSVVVKILNESVVFKMIGSKKDTSALYIYNLDEGIYKSSKVDFNGLCLSVDDRLRTHSWKEVYEHLKTKVPLVEPLSDRYIIPVSNGIFNLKKKTFEPFSPKYIITSKVQTSYNPDAKGILRNKNGNVIFDIEKWMLEIANGDKEICKLLWQLINEAVNPNYTRKKMAFLVGDGLNGKGTYQQLLINLIGSKNMSALKPKHYRGADRFSTAELLGKVCNIADDIPDAYLDEISDLMSVVTGDEIMVENKHGSSQFVKLQLMNIFSGNRMPKMSNKSFGLDRRMLIIPFNKNFKGQKERPEIKEDYLKRPEILEYVLYKVLNMDFKQFIEPEAVKEQLEVYKEANDVVHAYYTNCYLENNYQQLERVPVKGILLSIEDFKRLEGHKGEVPQDVGKQIFNNLVDDYPRTFKYKRGRLRDTDKEALPKVLQPIPQDMDKTQWIIFKKKE</sequence>
<keyword evidence="1" id="KW-0547">Nucleotide-binding</keyword>
<organism evidence="6">
    <name type="scientific">Dolosigranulum savutiense</name>
    <dbReference type="NCBI Taxonomy" id="3110288"/>
    <lineage>
        <taxon>Bacteria</taxon>
        <taxon>Bacillati</taxon>
        <taxon>Bacillota</taxon>
        <taxon>Bacilli</taxon>
        <taxon>Lactobacillales</taxon>
        <taxon>Carnobacteriaceae</taxon>
        <taxon>Dolosigranulum</taxon>
    </lineage>
</organism>
<dbReference type="PANTHER" id="PTHR35372:SF2">
    <property type="entry name" value="SF3 HELICASE DOMAIN-CONTAINING PROTEIN"/>
    <property type="match status" value="1"/>
</dbReference>
<dbReference type="PANTHER" id="PTHR35372">
    <property type="entry name" value="ATP BINDING PROTEIN-RELATED"/>
    <property type="match status" value="1"/>
</dbReference>
<dbReference type="EMBL" id="CP142434">
    <property type="protein sequence ID" value="XBC48424.1"/>
    <property type="molecule type" value="Genomic_DNA"/>
</dbReference>
<keyword evidence="2" id="KW-0378">Hydrolase</keyword>
<keyword evidence="3" id="KW-0067">ATP-binding</keyword>
<dbReference type="Pfam" id="PF19263">
    <property type="entry name" value="DUF5906"/>
    <property type="match status" value="1"/>
</dbReference>
<evidence type="ECO:0000256" key="2">
    <source>
        <dbReference type="ARBA" id="ARBA00022801"/>
    </source>
</evidence>
<dbReference type="NCBIfam" id="TIGR01613">
    <property type="entry name" value="primase_Cterm"/>
    <property type="match status" value="1"/>
</dbReference>
<name>A0AB74TXJ1_9LACT</name>
<reference evidence="6" key="1">
    <citation type="submission" date="2023-12" db="EMBL/GenBank/DDBJ databases">
        <title>Dolosigranulum savutii sp. nov. isolated from human upper respiratory samples collected in Botswana.</title>
        <authorList>
            <person name="Kelly M.S."/>
        </authorList>
    </citation>
    <scope>NUCLEOTIDE SEQUENCE</scope>
    <source>
        <strain evidence="6">MSK312</strain>
    </source>
</reference>
<dbReference type="GO" id="GO:0016787">
    <property type="term" value="F:hydrolase activity"/>
    <property type="evidence" value="ECO:0007669"/>
    <property type="project" value="UniProtKB-KW"/>
</dbReference>
<accession>A0AB74TXJ1</accession>
<dbReference type="InterPro" id="IPR006500">
    <property type="entry name" value="Helicase_put_C_phage/plasmid"/>
</dbReference>
<feature type="domain" description="SF3 helicase" evidence="5">
    <location>
        <begin position="208"/>
        <end position="364"/>
    </location>
</feature>
<evidence type="ECO:0000256" key="1">
    <source>
        <dbReference type="ARBA" id="ARBA00022741"/>
    </source>
</evidence>
<feature type="region of interest" description="Disordered" evidence="4">
    <location>
        <begin position="1"/>
        <end position="30"/>
    </location>
</feature>
<dbReference type="InterPro" id="IPR014818">
    <property type="entry name" value="Phage/plasmid_primase_P4_C"/>
</dbReference>
<dbReference type="GO" id="GO:0005524">
    <property type="term" value="F:ATP binding"/>
    <property type="evidence" value="ECO:0007669"/>
    <property type="project" value="UniProtKB-KW"/>
</dbReference>
<dbReference type="SMART" id="SM00885">
    <property type="entry name" value="D5_N"/>
    <property type="match status" value="1"/>
</dbReference>
<evidence type="ECO:0000313" key="6">
    <source>
        <dbReference type="EMBL" id="XBC48424.1"/>
    </source>
</evidence>
<dbReference type="InterPro" id="IPR051620">
    <property type="entry name" value="ORF904-like_C"/>
</dbReference>
<evidence type="ECO:0000256" key="4">
    <source>
        <dbReference type="SAM" id="MobiDB-lite"/>
    </source>
</evidence>
<dbReference type="PROSITE" id="PS51206">
    <property type="entry name" value="SF3_HELICASE_1"/>
    <property type="match status" value="1"/>
</dbReference>
<dbReference type="InterPro" id="IPR014015">
    <property type="entry name" value="Helicase_SF3_DNA-vir"/>
</dbReference>
<evidence type="ECO:0000259" key="5">
    <source>
        <dbReference type="PROSITE" id="PS51206"/>
    </source>
</evidence>
<proteinExistence type="predicted"/>
<dbReference type="InterPro" id="IPR045455">
    <property type="entry name" value="NrS-1_pol-like_helicase"/>
</dbReference>
<dbReference type="AlphaFoldDB" id="A0AB74TXJ1"/>
<dbReference type="Gene3D" id="3.40.50.300">
    <property type="entry name" value="P-loop containing nucleotide triphosphate hydrolases"/>
    <property type="match status" value="1"/>
</dbReference>
<dbReference type="SUPFAM" id="SSF52540">
    <property type="entry name" value="P-loop containing nucleoside triphosphate hydrolases"/>
    <property type="match status" value="1"/>
</dbReference>